<evidence type="ECO:0000256" key="2">
    <source>
        <dbReference type="ARBA" id="ARBA00022741"/>
    </source>
</evidence>
<dbReference type="InterPro" id="IPR003593">
    <property type="entry name" value="AAA+_ATPase"/>
</dbReference>
<keyword evidence="1" id="KW-0813">Transport</keyword>
<dbReference type="PROSITE" id="PS50893">
    <property type="entry name" value="ABC_TRANSPORTER_2"/>
    <property type="match status" value="2"/>
</dbReference>
<keyword evidence="3 6" id="KW-0067">ATP-binding</keyword>
<feature type="domain" description="ABC transporter" evidence="4">
    <location>
        <begin position="2"/>
        <end position="252"/>
    </location>
</feature>
<evidence type="ECO:0000313" key="6">
    <source>
        <dbReference type="EMBL" id="SGZ07945.1"/>
    </source>
</evidence>
<reference evidence="5 7" key="2">
    <citation type="submission" date="2016-11" db="EMBL/GenBank/DDBJ databases">
        <authorList>
            <person name="Klemetsen T."/>
        </authorList>
    </citation>
    <scope>NUCLEOTIDE SEQUENCE [LARGE SCALE GENOMIC DNA]</scope>
    <source>
        <strain evidence="5">MT 2528</strain>
    </source>
</reference>
<dbReference type="OrthoDB" id="9784450at2"/>
<dbReference type="EMBL" id="FPLJ01000065">
    <property type="protein sequence ID" value="SGY95753.1"/>
    <property type="molecule type" value="Genomic_DNA"/>
</dbReference>
<dbReference type="GO" id="GO:0016887">
    <property type="term" value="F:ATP hydrolysis activity"/>
    <property type="evidence" value="ECO:0007669"/>
    <property type="project" value="InterPro"/>
</dbReference>
<dbReference type="SUPFAM" id="SSF52540">
    <property type="entry name" value="P-loop containing nucleoside triphosphate hydrolases"/>
    <property type="match status" value="2"/>
</dbReference>
<dbReference type="InterPro" id="IPR003439">
    <property type="entry name" value="ABC_transporter-like_ATP-bd"/>
</dbReference>
<evidence type="ECO:0000313" key="7">
    <source>
        <dbReference type="Proteomes" id="UP000182660"/>
    </source>
</evidence>
<dbReference type="EMBL" id="FPLD01000087">
    <property type="protein sequence ID" value="SGZ07945.1"/>
    <property type="molecule type" value="Genomic_DNA"/>
</dbReference>
<keyword evidence="2" id="KW-0547">Nucleotide-binding</keyword>
<accession>A0A1L0ENM8</accession>
<dbReference type="InterPro" id="IPR027417">
    <property type="entry name" value="P-loop_NTPase"/>
</dbReference>
<dbReference type="RefSeq" id="WP_075472782.1">
    <property type="nucleotide sequence ID" value="NZ_CAWQZC010000030.1"/>
</dbReference>
<dbReference type="GO" id="GO:0005524">
    <property type="term" value="F:ATP binding"/>
    <property type="evidence" value="ECO:0007669"/>
    <property type="project" value="UniProtKB-KW"/>
</dbReference>
<dbReference type="GeneID" id="61296907"/>
<dbReference type="Gene3D" id="3.40.50.300">
    <property type="entry name" value="P-loop containing nucleotide triphosphate hydrolases"/>
    <property type="match status" value="2"/>
</dbReference>
<dbReference type="AlphaFoldDB" id="A0A1L0ENM8"/>
<dbReference type="InterPro" id="IPR017871">
    <property type="entry name" value="ABC_transporter-like_CS"/>
</dbReference>
<evidence type="ECO:0000313" key="8">
    <source>
        <dbReference type="Proteomes" id="UP000183794"/>
    </source>
</evidence>
<name>A0A1L0ENM8_9GAMM</name>
<keyword evidence="7" id="KW-1185">Reference proteome</keyword>
<dbReference type="GO" id="GO:0055085">
    <property type="term" value="P:transmembrane transport"/>
    <property type="evidence" value="ECO:0007669"/>
    <property type="project" value="UniProtKB-ARBA"/>
</dbReference>
<dbReference type="PANTHER" id="PTHR43776">
    <property type="entry name" value="TRANSPORT ATP-BINDING PROTEIN"/>
    <property type="match status" value="1"/>
</dbReference>
<dbReference type="Proteomes" id="UP000183794">
    <property type="component" value="Unassembled WGS sequence"/>
</dbReference>
<proteinExistence type="predicted"/>
<dbReference type="Proteomes" id="UP000182660">
    <property type="component" value="Unassembled WGS sequence"/>
</dbReference>
<dbReference type="Pfam" id="PF00005">
    <property type="entry name" value="ABC_tran"/>
    <property type="match status" value="2"/>
</dbReference>
<evidence type="ECO:0000259" key="4">
    <source>
        <dbReference type="PROSITE" id="PS50893"/>
    </source>
</evidence>
<evidence type="ECO:0000256" key="3">
    <source>
        <dbReference type="ARBA" id="ARBA00022840"/>
    </source>
</evidence>
<organism evidence="6 8">
    <name type="scientific">Moritella viscosa</name>
    <dbReference type="NCBI Taxonomy" id="80854"/>
    <lineage>
        <taxon>Bacteria</taxon>
        <taxon>Pseudomonadati</taxon>
        <taxon>Pseudomonadota</taxon>
        <taxon>Gammaproteobacteria</taxon>
        <taxon>Alteromonadales</taxon>
        <taxon>Moritellaceae</taxon>
        <taxon>Moritella</taxon>
    </lineage>
</organism>
<evidence type="ECO:0000313" key="5">
    <source>
        <dbReference type="EMBL" id="SGY95753.1"/>
    </source>
</evidence>
<dbReference type="PROSITE" id="PS00211">
    <property type="entry name" value="ABC_TRANSPORTER_1"/>
    <property type="match status" value="2"/>
</dbReference>
<feature type="domain" description="ABC transporter" evidence="4">
    <location>
        <begin position="269"/>
        <end position="512"/>
    </location>
</feature>
<reference evidence="6 8" key="1">
    <citation type="submission" date="2016-11" db="EMBL/GenBank/DDBJ databases">
        <authorList>
            <person name="Jaros S."/>
            <person name="Januszkiewicz K."/>
            <person name="Wedrychowicz H."/>
        </authorList>
    </citation>
    <scope>NUCLEOTIDE SEQUENCE [LARGE SCALE GENOMIC DNA]</scope>
    <source>
        <strain evidence="6">NVI 5450</strain>
    </source>
</reference>
<sequence>MLKVEGLSYSIGKAKLLDNISFQVDKGQTLAVVGESGAGKTLLAKLLLGIEPKVGAASGSVNINGHNSRTFSELQWQKVRGKLIGMVSQEPLSALNPVKRVEWLLKRAIALHHKSGTSFRAGNTALLNQRIDDLLEQVGLTSDLKTRYPHQLSGGQRQRLLIALAIVNNPTLLVADEPSTALDPEVRQQILLLLKQIQARTGMAIVLISHDLHMVRQVADQVMVLQHGKVIEHNQALLLFNTPKHEYTQALLRPMHFDPPISPSKRTLLNVNNLTVDVKSTGWWRAPQRLLDNINFSLNEGESIGIIGQSGSGKSTLAKALLRLIPATGSIYFDGHDWLNEKRRMLRLHRHKIQFVFQDTASSLNPRLTIAQTLTEGCLAQLQTENLLSRLDTIMADVGLPTAFLNRYPHQLSGGQRQRIMIARSLILSPKLLILDEPTTALDQENRYRMITLLKSIQEKRQISLVLITHDLTLLQALCHQVLILEQGTQIQCQSVSHWLSAENTYDKKEKEFNNESIGIVA</sequence>
<dbReference type="InterPro" id="IPR050319">
    <property type="entry name" value="ABC_transp_ATP-bind"/>
</dbReference>
<dbReference type="SMART" id="SM00382">
    <property type="entry name" value="AAA"/>
    <property type="match status" value="2"/>
</dbReference>
<dbReference type="CDD" id="cd03257">
    <property type="entry name" value="ABC_NikE_OppD_transporters"/>
    <property type="match status" value="2"/>
</dbReference>
<evidence type="ECO:0000256" key="1">
    <source>
        <dbReference type="ARBA" id="ARBA00022448"/>
    </source>
</evidence>
<gene>
    <name evidence="5" type="ORF">MT2528_3068</name>
    <name evidence="6" type="ORF">NVI5450_3264</name>
</gene>
<protein>
    <submittedName>
        <fullName evidence="5 6">ABC transporter ATP-binding protein</fullName>
    </submittedName>
</protein>